<dbReference type="Pfam" id="PF03781">
    <property type="entry name" value="FGE-sulfatase"/>
    <property type="match status" value="1"/>
</dbReference>
<keyword evidence="4" id="KW-1185">Reference proteome</keyword>
<reference evidence="3" key="1">
    <citation type="submission" date="2021-12" db="EMBL/GenBank/DDBJ databases">
        <title>Discovery of the Pendulisporaceae a myxobacterial family with distinct sporulation behavior and unique specialized metabolism.</title>
        <authorList>
            <person name="Garcia R."/>
            <person name="Popoff A."/>
            <person name="Bader C.D."/>
            <person name="Loehr J."/>
            <person name="Walesch S."/>
            <person name="Walt C."/>
            <person name="Boldt J."/>
            <person name="Bunk B."/>
            <person name="Haeckl F.J.F.P.J."/>
            <person name="Gunesch A.P."/>
            <person name="Birkelbach J."/>
            <person name="Nuebel U."/>
            <person name="Pietschmann T."/>
            <person name="Bach T."/>
            <person name="Mueller R."/>
        </authorList>
    </citation>
    <scope>NUCLEOTIDE SEQUENCE</scope>
    <source>
        <strain evidence="3">MSr11367</strain>
    </source>
</reference>
<protein>
    <submittedName>
        <fullName evidence="3">Formylglycine-generating enzyme family protein</fullName>
    </submittedName>
</protein>
<keyword evidence="1" id="KW-0472">Membrane</keyword>
<dbReference type="InterPro" id="IPR016187">
    <property type="entry name" value="CTDL_fold"/>
</dbReference>
<proteinExistence type="predicted"/>
<gene>
    <name evidence="3" type="ORF">LVJ94_47265</name>
</gene>
<dbReference type="InterPro" id="IPR051043">
    <property type="entry name" value="Sulfatase_Mod_Factor_Kinase"/>
</dbReference>
<feature type="domain" description="Sulfatase-modifying factor enzyme-like" evidence="2">
    <location>
        <begin position="129"/>
        <end position="272"/>
    </location>
</feature>
<name>A0ABZ2L0M6_9BACT</name>
<dbReference type="SUPFAM" id="SSF56436">
    <property type="entry name" value="C-type lectin-like"/>
    <property type="match status" value="1"/>
</dbReference>
<dbReference type="InterPro" id="IPR042095">
    <property type="entry name" value="SUMF_sf"/>
</dbReference>
<keyword evidence="1" id="KW-1133">Transmembrane helix</keyword>
<dbReference type="RefSeq" id="WP_394834133.1">
    <property type="nucleotide sequence ID" value="NZ_CP089929.1"/>
</dbReference>
<dbReference type="Gene3D" id="3.90.1580.10">
    <property type="entry name" value="paralog of FGE (formylglycine-generating enzyme)"/>
    <property type="match status" value="1"/>
</dbReference>
<sequence length="289" mass="29770">MPGRSWMHIALGAGIVIVSVLAVVLRKSDVHIECGPGFLAKAPRCLGCPPPLVARAGNGSSGCDAPDVRIAVPATTLLLGPSDWEAEGRVAPRTVEVAAFAIDAFEATVAKVEHRASPDGARAAANLTRDEAAAYCAARGGRLPTEDEWMAAAAANASTLRRYPWGDTGAVCRRAAWGLERGPCAHGALGPDTVGAHPDGDTPSGIHDLAGNVAEWVQPVMPTPASGASANSGLAVARGGSYRTALATELRTWSRMEIPPGSRNPDVGVRCAYEGASGEANPGYPRRSP</sequence>
<dbReference type="InterPro" id="IPR005532">
    <property type="entry name" value="SUMF_dom"/>
</dbReference>
<dbReference type="Proteomes" id="UP001374803">
    <property type="component" value="Chromosome"/>
</dbReference>
<evidence type="ECO:0000313" key="3">
    <source>
        <dbReference type="EMBL" id="WXB04491.1"/>
    </source>
</evidence>
<feature type="transmembrane region" description="Helical" evidence="1">
    <location>
        <begin position="6"/>
        <end position="25"/>
    </location>
</feature>
<keyword evidence="1" id="KW-0812">Transmembrane</keyword>
<evidence type="ECO:0000256" key="1">
    <source>
        <dbReference type="SAM" id="Phobius"/>
    </source>
</evidence>
<accession>A0ABZ2L0M6</accession>
<evidence type="ECO:0000313" key="4">
    <source>
        <dbReference type="Proteomes" id="UP001374803"/>
    </source>
</evidence>
<organism evidence="3 4">
    <name type="scientific">Pendulispora rubella</name>
    <dbReference type="NCBI Taxonomy" id="2741070"/>
    <lineage>
        <taxon>Bacteria</taxon>
        <taxon>Pseudomonadati</taxon>
        <taxon>Myxococcota</taxon>
        <taxon>Myxococcia</taxon>
        <taxon>Myxococcales</taxon>
        <taxon>Sorangiineae</taxon>
        <taxon>Pendulisporaceae</taxon>
        <taxon>Pendulispora</taxon>
    </lineage>
</organism>
<evidence type="ECO:0000259" key="2">
    <source>
        <dbReference type="Pfam" id="PF03781"/>
    </source>
</evidence>
<dbReference type="PANTHER" id="PTHR23150">
    <property type="entry name" value="SULFATASE MODIFYING FACTOR 1, 2"/>
    <property type="match status" value="1"/>
</dbReference>
<dbReference type="EMBL" id="CP089983">
    <property type="protein sequence ID" value="WXB04491.1"/>
    <property type="molecule type" value="Genomic_DNA"/>
</dbReference>